<sequence length="269" mass="32075">MKQPTLEDQISVFSIISSIDLDLRILPDTKNCLIEKNTRKKKQKFEAQIQFTDKQRALKDIYRMVYIQQYKEEGSYFTKSLFKKWINQVLLPHSKTIENSKKGLLLLDNLSSHDYDDLQSDQENMNYEIMFLPPNTTDLLQQLTKSINKNIEKCVQTINIFQVTINNKTNSQRFYRIFSLSMDTERYNQRMFRNHGIAITKIYKKKTKSYKSSQSKILKIKRMSIKSKNDDGEESFESHKTLTNSQLYEFFFKEDIENSQEYNNKEQQQ</sequence>
<evidence type="ECO:0000313" key="2">
    <source>
        <dbReference type="EMBL" id="EAS02498.1"/>
    </source>
</evidence>
<dbReference type="InParanoid" id="Q241S2"/>
<dbReference type="InterPro" id="IPR004875">
    <property type="entry name" value="DDE_SF_endonuclease_dom"/>
</dbReference>
<keyword evidence="2" id="KW-0378">Hydrolase</keyword>
<dbReference type="Proteomes" id="UP000009168">
    <property type="component" value="Unassembled WGS sequence"/>
</dbReference>
<dbReference type="Pfam" id="PF03184">
    <property type="entry name" value="DDE_1"/>
    <property type="match status" value="1"/>
</dbReference>
<dbReference type="AlphaFoldDB" id="Q241S2"/>
<keyword evidence="2" id="KW-0540">Nuclease</keyword>
<dbReference type="RefSeq" id="XP_001022743.1">
    <property type="nucleotide sequence ID" value="XM_001022743.1"/>
</dbReference>
<dbReference type="HOGENOM" id="CLU_1036183_0_0_1"/>
<dbReference type="EMBL" id="GG662532">
    <property type="protein sequence ID" value="EAS02498.1"/>
    <property type="molecule type" value="Genomic_DNA"/>
</dbReference>
<dbReference type="GO" id="GO:0004519">
    <property type="term" value="F:endonuclease activity"/>
    <property type="evidence" value="ECO:0007669"/>
    <property type="project" value="UniProtKB-KW"/>
</dbReference>
<gene>
    <name evidence="2" type="ORF">TTHERM_00630130</name>
</gene>
<dbReference type="GeneID" id="7830788"/>
<reference evidence="3" key="1">
    <citation type="journal article" date="2006" name="PLoS Biol.">
        <title>Macronuclear genome sequence of the ciliate Tetrahymena thermophila, a model eukaryote.</title>
        <authorList>
            <person name="Eisen J.A."/>
            <person name="Coyne R.S."/>
            <person name="Wu M."/>
            <person name="Wu D."/>
            <person name="Thiagarajan M."/>
            <person name="Wortman J.R."/>
            <person name="Badger J.H."/>
            <person name="Ren Q."/>
            <person name="Amedeo P."/>
            <person name="Jones K.M."/>
            <person name="Tallon L.J."/>
            <person name="Delcher A.L."/>
            <person name="Salzberg S.L."/>
            <person name="Silva J.C."/>
            <person name="Haas B.J."/>
            <person name="Majoros W.H."/>
            <person name="Farzad M."/>
            <person name="Carlton J.M."/>
            <person name="Smith R.K. Jr."/>
            <person name="Garg J."/>
            <person name="Pearlman R.E."/>
            <person name="Karrer K.M."/>
            <person name="Sun L."/>
            <person name="Manning G."/>
            <person name="Elde N.C."/>
            <person name="Turkewitz A.P."/>
            <person name="Asai D.J."/>
            <person name="Wilkes D.E."/>
            <person name="Wang Y."/>
            <person name="Cai H."/>
            <person name="Collins K."/>
            <person name="Stewart B.A."/>
            <person name="Lee S.R."/>
            <person name="Wilamowska K."/>
            <person name="Weinberg Z."/>
            <person name="Ruzzo W.L."/>
            <person name="Wloga D."/>
            <person name="Gaertig J."/>
            <person name="Frankel J."/>
            <person name="Tsao C.-C."/>
            <person name="Gorovsky M.A."/>
            <person name="Keeling P.J."/>
            <person name="Waller R.F."/>
            <person name="Patron N.J."/>
            <person name="Cherry J.M."/>
            <person name="Stover N.A."/>
            <person name="Krieger C.J."/>
            <person name="del Toro C."/>
            <person name="Ryder H.F."/>
            <person name="Williamson S.C."/>
            <person name="Barbeau R.A."/>
            <person name="Hamilton E.P."/>
            <person name="Orias E."/>
        </authorList>
    </citation>
    <scope>NUCLEOTIDE SEQUENCE [LARGE SCALE GENOMIC DNA]</scope>
    <source>
        <strain evidence="3">SB210</strain>
    </source>
</reference>
<accession>Q241S2</accession>
<dbReference type="OrthoDB" id="8028904at2759"/>
<feature type="domain" description="DDE-1" evidence="1">
    <location>
        <begin position="73"/>
        <end position="173"/>
    </location>
</feature>
<organism evidence="2 3">
    <name type="scientific">Tetrahymena thermophila (strain SB210)</name>
    <dbReference type="NCBI Taxonomy" id="312017"/>
    <lineage>
        <taxon>Eukaryota</taxon>
        <taxon>Sar</taxon>
        <taxon>Alveolata</taxon>
        <taxon>Ciliophora</taxon>
        <taxon>Intramacronucleata</taxon>
        <taxon>Oligohymenophorea</taxon>
        <taxon>Hymenostomatida</taxon>
        <taxon>Tetrahymenina</taxon>
        <taxon>Tetrahymenidae</taxon>
        <taxon>Tetrahymena</taxon>
    </lineage>
</organism>
<dbReference type="GO" id="GO:0003676">
    <property type="term" value="F:nucleic acid binding"/>
    <property type="evidence" value="ECO:0007669"/>
    <property type="project" value="InterPro"/>
</dbReference>
<dbReference type="KEGG" id="tet:TTHERM_00630130"/>
<keyword evidence="2" id="KW-0255">Endonuclease</keyword>
<name>Q241S2_TETTS</name>
<evidence type="ECO:0000259" key="1">
    <source>
        <dbReference type="Pfam" id="PF03184"/>
    </source>
</evidence>
<protein>
    <submittedName>
        <fullName evidence="2">DDE family endonuclease</fullName>
    </submittedName>
</protein>
<evidence type="ECO:0000313" key="3">
    <source>
        <dbReference type="Proteomes" id="UP000009168"/>
    </source>
</evidence>
<proteinExistence type="predicted"/>
<keyword evidence="3" id="KW-1185">Reference proteome</keyword>